<name>A0AAV7Q0D0_PLEWA</name>
<feature type="region of interest" description="Disordered" evidence="3">
    <location>
        <begin position="117"/>
        <end position="224"/>
    </location>
</feature>
<evidence type="ECO:0000313" key="6">
    <source>
        <dbReference type="Proteomes" id="UP001066276"/>
    </source>
</evidence>
<proteinExistence type="predicted"/>
<feature type="region of interest" description="Disordered" evidence="3">
    <location>
        <begin position="598"/>
        <end position="632"/>
    </location>
</feature>
<dbReference type="Proteomes" id="UP001066276">
    <property type="component" value="Chromosome 7"/>
</dbReference>
<dbReference type="Pfam" id="PF00169">
    <property type="entry name" value="PH"/>
    <property type="match status" value="1"/>
</dbReference>
<dbReference type="SMART" id="SM00233">
    <property type="entry name" value="PH"/>
    <property type="match status" value="1"/>
</dbReference>
<accession>A0AAV7Q0D0</accession>
<dbReference type="SUPFAM" id="SSF50729">
    <property type="entry name" value="PH domain-like"/>
    <property type="match status" value="1"/>
</dbReference>
<organism evidence="5 6">
    <name type="scientific">Pleurodeles waltl</name>
    <name type="common">Iberian ribbed newt</name>
    <dbReference type="NCBI Taxonomy" id="8319"/>
    <lineage>
        <taxon>Eukaryota</taxon>
        <taxon>Metazoa</taxon>
        <taxon>Chordata</taxon>
        <taxon>Craniata</taxon>
        <taxon>Vertebrata</taxon>
        <taxon>Euteleostomi</taxon>
        <taxon>Amphibia</taxon>
        <taxon>Batrachia</taxon>
        <taxon>Caudata</taxon>
        <taxon>Salamandroidea</taxon>
        <taxon>Salamandridae</taxon>
        <taxon>Pleurodelinae</taxon>
        <taxon>Pleurodeles</taxon>
    </lineage>
</organism>
<dbReference type="PANTHER" id="PTHR12156">
    <property type="entry name" value="PLECKSTRIN HOMOLOGY-LIKE DOMAIN, FAMILY B, MEMBER 3"/>
    <property type="match status" value="1"/>
</dbReference>
<evidence type="ECO:0000256" key="3">
    <source>
        <dbReference type="SAM" id="MobiDB-lite"/>
    </source>
</evidence>
<comment type="caution">
    <text evidence="5">The sequence shown here is derived from an EMBL/GenBank/DDBJ whole genome shotgun (WGS) entry which is preliminary data.</text>
</comment>
<feature type="compositionally biased region" description="Basic and acidic residues" evidence="3">
    <location>
        <begin position="483"/>
        <end position="494"/>
    </location>
</feature>
<protein>
    <recommendedName>
        <fullName evidence="4">PH domain-containing protein</fullName>
    </recommendedName>
</protein>
<evidence type="ECO:0000256" key="1">
    <source>
        <dbReference type="ARBA" id="ARBA00023054"/>
    </source>
</evidence>
<dbReference type="InterPro" id="IPR037810">
    <property type="entry name" value="PHLDB1/2/3_PH"/>
</dbReference>
<dbReference type="AlphaFoldDB" id="A0AAV7Q0D0"/>
<dbReference type="PANTHER" id="PTHR12156:SF22">
    <property type="entry name" value="PLECKSTRIN HOMOLOGY-LIKE DOMAIN FAMILY B MEMBER 3"/>
    <property type="match status" value="1"/>
</dbReference>
<evidence type="ECO:0000313" key="5">
    <source>
        <dbReference type="EMBL" id="KAJ1132812.1"/>
    </source>
</evidence>
<dbReference type="InterPro" id="IPR011993">
    <property type="entry name" value="PH-like_dom_sf"/>
</dbReference>
<dbReference type="InterPro" id="IPR052212">
    <property type="entry name" value="PH-like_domain"/>
</dbReference>
<dbReference type="Gene3D" id="2.30.29.30">
    <property type="entry name" value="Pleckstrin-homology domain (PH domain)/Phosphotyrosine-binding domain (PTB)"/>
    <property type="match status" value="1"/>
</dbReference>
<dbReference type="InterPro" id="IPR001849">
    <property type="entry name" value="PH_domain"/>
</dbReference>
<dbReference type="EMBL" id="JANPWB010000011">
    <property type="protein sequence ID" value="KAJ1132812.1"/>
    <property type="molecule type" value="Genomic_DNA"/>
</dbReference>
<feature type="compositionally biased region" description="Basic and acidic residues" evidence="3">
    <location>
        <begin position="151"/>
        <end position="168"/>
    </location>
</feature>
<feature type="region of interest" description="Disordered" evidence="3">
    <location>
        <begin position="453"/>
        <end position="499"/>
    </location>
</feature>
<feature type="domain" description="PH" evidence="4">
    <location>
        <begin position="680"/>
        <end position="783"/>
    </location>
</feature>
<feature type="compositionally biased region" description="Polar residues" evidence="3">
    <location>
        <begin position="469"/>
        <end position="480"/>
    </location>
</feature>
<keyword evidence="6" id="KW-1185">Reference proteome</keyword>
<feature type="compositionally biased region" description="Basic and acidic residues" evidence="3">
    <location>
        <begin position="598"/>
        <end position="616"/>
    </location>
</feature>
<reference evidence="5" key="1">
    <citation type="journal article" date="2022" name="bioRxiv">
        <title>Sequencing and chromosome-scale assembly of the giantPleurodeles waltlgenome.</title>
        <authorList>
            <person name="Brown T."/>
            <person name="Elewa A."/>
            <person name="Iarovenko S."/>
            <person name="Subramanian E."/>
            <person name="Araus A.J."/>
            <person name="Petzold A."/>
            <person name="Susuki M."/>
            <person name="Suzuki K.-i.T."/>
            <person name="Hayashi T."/>
            <person name="Toyoda A."/>
            <person name="Oliveira C."/>
            <person name="Osipova E."/>
            <person name="Leigh N.D."/>
            <person name="Simon A."/>
            <person name="Yun M.H."/>
        </authorList>
    </citation>
    <scope>NUCLEOTIDE SEQUENCE</scope>
    <source>
        <strain evidence="5">20211129_DDA</strain>
        <tissue evidence="5">Liver</tissue>
    </source>
</reference>
<gene>
    <name evidence="5" type="ORF">NDU88_011113</name>
</gene>
<feature type="coiled-coil region" evidence="2">
    <location>
        <begin position="393"/>
        <end position="438"/>
    </location>
</feature>
<feature type="coiled-coil region" evidence="2">
    <location>
        <begin position="236"/>
        <end position="334"/>
    </location>
</feature>
<keyword evidence="1 2" id="KW-0175">Coiled coil</keyword>
<dbReference type="PROSITE" id="PS50003">
    <property type="entry name" value="PH_DOMAIN"/>
    <property type="match status" value="1"/>
</dbReference>
<dbReference type="FunFam" id="2.30.29.30:FF:000006">
    <property type="entry name" value="Pleckstrin homology like domain family B member 1"/>
    <property type="match status" value="1"/>
</dbReference>
<sequence length="788" mass="87794">MKNVAPGRIGTINVRPLEDVAPDTTGSVHVGPLQVEGVAPGRIGTVPVRPLEVEGVAPGRTAAWLSEPLSLPGMSPGRTVEGQMYPLEVEEVTPKITQAVREGTSALQDVATAQDGVGQVGSSAVDDLVPGKSEVEWAGPSAVDDMASGRSDAEQERPTSTEAEDLRRTRSTQVGSESPPEDQEGDSLSSEACSSPGAATDSADDEEASSTESARNGEEGFEKGGPLVVTHFQEEQLNALAKISSLEQRIKELNQQKKELTIEMEMEGALLEGELRTEKLEMHREEEAIRALQCRLQYSERKCQAEREQEKARLQEEKRKVEELERRFKESQKLLDNQPECLREQLGVQIQEMSDVLEAAAKAFEDLEFQQLEKESSLEEERETTYRQITQEISEHQNCLNKSKRKILKLEEQLRQIKEQMEAEGRRLSEQKMEAIKDLHLEKDRLTELMETQNNGGKSFPGSPEMVTKGSTAVQRTNSLPRRRGDSTHLRPADRPISLHGNAQNGVLTFHLANLGSITGAQGIMGSPSMQVARLQNPLYPLVNGVSNGRLSNGSICKNPSLSIPRLPFSQENSLPNIAEMERRLREALAEKERLLRARETKRAAQEEAKRKEAMESRQTTELPSTGPAPSLALVPVLTTSQTKTPVKPATGRRPLLDLKTHLEASGHSVETCSHMTVTATSCKGFLVKMGGRIKTWKKRWFVFDRQKRRLAYFVDKEEQKLKGVIYFQAIEEVYYDHLRSAFKSPHPKLTFCVKTYERLFCMVAPTAEALRIWMDVIVTAAEENARY</sequence>
<evidence type="ECO:0000256" key="2">
    <source>
        <dbReference type="SAM" id="Coils"/>
    </source>
</evidence>
<evidence type="ECO:0000259" key="4">
    <source>
        <dbReference type="PROSITE" id="PS50003"/>
    </source>
</evidence>
<dbReference type="CDD" id="cd14673">
    <property type="entry name" value="PH_PHLDB1_2"/>
    <property type="match status" value="1"/>
</dbReference>